<dbReference type="Proteomes" id="UP000199159">
    <property type="component" value="Unassembled WGS sequence"/>
</dbReference>
<organism evidence="1 2">
    <name type="scientific">Litchfieldia salsa</name>
    <dbReference type="NCBI Taxonomy" id="930152"/>
    <lineage>
        <taxon>Bacteria</taxon>
        <taxon>Bacillati</taxon>
        <taxon>Bacillota</taxon>
        <taxon>Bacilli</taxon>
        <taxon>Bacillales</taxon>
        <taxon>Bacillaceae</taxon>
        <taxon>Litchfieldia</taxon>
    </lineage>
</organism>
<dbReference type="AlphaFoldDB" id="A0A1H0UZI5"/>
<evidence type="ECO:0000313" key="2">
    <source>
        <dbReference type="Proteomes" id="UP000199159"/>
    </source>
</evidence>
<dbReference type="EMBL" id="FNJU01000005">
    <property type="protein sequence ID" value="SDP71597.1"/>
    <property type="molecule type" value="Genomic_DNA"/>
</dbReference>
<reference evidence="2" key="1">
    <citation type="submission" date="2016-10" db="EMBL/GenBank/DDBJ databases">
        <authorList>
            <person name="Varghese N."/>
            <person name="Submissions S."/>
        </authorList>
    </citation>
    <scope>NUCLEOTIDE SEQUENCE [LARGE SCALE GENOMIC DNA]</scope>
    <source>
        <strain evidence="2">IBRC-M10078</strain>
    </source>
</reference>
<gene>
    <name evidence="1" type="ORF">SAMN05216565_105272</name>
</gene>
<evidence type="ECO:0000313" key="1">
    <source>
        <dbReference type="EMBL" id="SDP71597.1"/>
    </source>
</evidence>
<accession>A0A1H0UZI5</accession>
<keyword evidence="2" id="KW-1185">Reference proteome</keyword>
<proteinExistence type="predicted"/>
<sequence>MSFIGLMKDFILNEGLYSELLIGNVFHKADEGLYFRLLMKNVFHRVDEGLYFGLLMKNVFHKSEIKTTIHKKKRSVLLKN</sequence>
<protein>
    <submittedName>
        <fullName evidence="1">Uncharacterized protein</fullName>
    </submittedName>
</protein>
<name>A0A1H0UZI5_9BACI</name>